<dbReference type="Proteomes" id="UP000663873">
    <property type="component" value="Unassembled WGS sequence"/>
</dbReference>
<sequence length="81" mass="9004">MTVVCLKGYVLPHGNIRSTDVAKKIALCETWHGAEPDPSIFLEQTRKCPCHVPAKFPKEFNDGSKIWKTDPACIASQHPNT</sequence>
<accession>A0A820X208</accession>
<reference evidence="1" key="1">
    <citation type="submission" date="2021-02" db="EMBL/GenBank/DDBJ databases">
        <authorList>
            <person name="Nowell W R."/>
        </authorList>
    </citation>
    <scope>NUCLEOTIDE SEQUENCE</scope>
</reference>
<evidence type="ECO:0000313" key="2">
    <source>
        <dbReference type="Proteomes" id="UP000663873"/>
    </source>
</evidence>
<organism evidence="1 2">
    <name type="scientific">Rotaria socialis</name>
    <dbReference type="NCBI Taxonomy" id="392032"/>
    <lineage>
        <taxon>Eukaryota</taxon>
        <taxon>Metazoa</taxon>
        <taxon>Spiralia</taxon>
        <taxon>Gnathifera</taxon>
        <taxon>Rotifera</taxon>
        <taxon>Eurotatoria</taxon>
        <taxon>Bdelloidea</taxon>
        <taxon>Philodinida</taxon>
        <taxon>Philodinidae</taxon>
        <taxon>Rotaria</taxon>
    </lineage>
</organism>
<gene>
    <name evidence="1" type="ORF">UJA718_LOCUS27699</name>
</gene>
<feature type="non-terminal residue" evidence="1">
    <location>
        <position position="81"/>
    </location>
</feature>
<keyword evidence="2" id="KW-1185">Reference proteome</keyword>
<evidence type="ECO:0000313" key="1">
    <source>
        <dbReference type="EMBL" id="CAF4522529.1"/>
    </source>
</evidence>
<name>A0A820X208_9BILA</name>
<comment type="caution">
    <text evidence="1">The sequence shown here is derived from an EMBL/GenBank/DDBJ whole genome shotgun (WGS) entry which is preliminary data.</text>
</comment>
<dbReference type="AlphaFoldDB" id="A0A820X208"/>
<dbReference type="EMBL" id="CAJOBP010007820">
    <property type="protein sequence ID" value="CAF4522529.1"/>
    <property type="molecule type" value="Genomic_DNA"/>
</dbReference>
<proteinExistence type="predicted"/>
<protein>
    <submittedName>
        <fullName evidence="1">Uncharacterized protein</fullName>
    </submittedName>
</protein>